<feature type="transmembrane region" description="Helical" evidence="8">
    <location>
        <begin position="222"/>
        <end position="244"/>
    </location>
</feature>
<organism evidence="10 11">
    <name type="scientific">Candidatus Flavonifractor intestinipullorum</name>
    <dbReference type="NCBI Taxonomy" id="2838587"/>
    <lineage>
        <taxon>Bacteria</taxon>
        <taxon>Bacillati</taxon>
        <taxon>Bacillota</taxon>
        <taxon>Clostridia</taxon>
        <taxon>Eubacteriales</taxon>
        <taxon>Oscillospiraceae</taxon>
        <taxon>Flavonifractor</taxon>
    </lineage>
</organism>
<evidence type="ECO:0000256" key="2">
    <source>
        <dbReference type="ARBA" id="ARBA00012438"/>
    </source>
</evidence>
<dbReference type="PANTHER" id="PTHR44936">
    <property type="entry name" value="SENSOR PROTEIN CREC"/>
    <property type="match status" value="1"/>
</dbReference>
<evidence type="ECO:0000313" key="10">
    <source>
        <dbReference type="EMBL" id="HJB56120.1"/>
    </source>
</evidence>
<keyword evidence="8" id="KW-1133">Transmembrane helix</keyword>
<dbReference type="EC" id="2.7.13.3" evidence="2"/>
<sequence length="481" mass="53723">MDAVPPAASGPICLEKEGAALYLSVNLLCTLLIWAFFALVFLSNPRNRLNQLCCLAGMLFSLGTFKEFFYYDLGPLLTGMVQPEGLVRVLYAWMTAGLYLCAMPAALLFCYCFREAREFRHSHPGTRALLLCVPALALAAAFPPWESYALQRTSVPFWVCFCIYNLTYGVCCTVLMVQAVLRERDPAVSRQKRLVSAVMLPLMWYWLITIFVFHTFQLYPLLHLWQGCSVLLLAALGFYLAMAVRGGMMGVRLKIVRYQWDSEAQTAFRGVHFISHAIRKDLTKFSWCAENLRRHLDPPPPEAEIIARSARHLDELCGRVSLYSGELHLSPAPHRPEELWAECGLEGAGEVSLSCPPGALLLCDLTHTAEVLRNLLDNAREAAGEDCRVRVEVRSGEKLRGVPGRFTRLSVSDNGPGIPKALQKDLFLPFTSQKAGDRHMGLGLFYCQRVMQAHSGAITAQNLPGGGACFQLYFPERRPPQ</sequence>
<gene>
    <name evidence="10" type="ORF">H9714_01055</name>
</gene>
<dbReference type="InterPro" id="IPR050980">
    <property type="entry name" value="2C_sensor_his_kinase"/>
</dbReference>
<feature type="transmembrane region" description="Helical" evidence="8">
    <location>
        <begin position="193"/>
        <end position="216"/>
    </location>
</feature>
<keyword evidence="7" id="KW-0902">Two-component regulatory system</keyword>
<comment type="catalytic activity">
    <reaction evidence="1">
        <text>ATP + protein L-histidine = ADP + protein N-phospho-L-histidine.</text>
        <dbReference type="EC" id="2.7.13.3"/>
    </reaction>
</comment>
<protein>
    <recommendedName>
        <fullName evidence="2">histidine kinase</fullName>
        <ecNumber evidence="2">2.7.13.3</ecNumber>
    </recommendedName>
</protein>
<evidence type="ECO:0000256" key="1">
    <source>
        <dbReference type="ARBA" id="ARBA00000085"/>
    </source>
</evidence>
<reference evidence="10" key="2">
    <citation type="submission" date="2021-04" db="EMBL/GenBank/DDBJ databases">
        <authorList>
            <person name="Gilroy R."/>
        </authorList>
    </citation>
    <scope>NUCLEOTIDE SEQUENCE</scope>
    <source>
        <strain evidence="10">CHK189-11263</strain>
    </source>
</reference>
<reference evidence="10" key="1">
    <citation type="journal article" date="2021" name="PeerJ">
        <title>Extensive microbial diversity within the chicken gut microbiome revealed by metagenomics and culture.</title>
        <authorList>
            <person name="Gilroy R."/>
            <person name="Ravi A."/>
            <person name="Getino M."/>
            <person name="Pursley I."/>
            <person name="Horton D.L."/>
            <person name="Alikhan N.F."/>
            <person name="Baker D."/>
            <person name="Gharbi K."/>
            <person name="Hall N."/>
            <person name="Watson M."/>
            <person name="Adriaenssens E.M."/>
            <person name="Foster-Nyarko E."/>
            <person name="Jarju S."/>
            <person name="Secka A."/>
            <person name="Antonio M."/>
            <person name="Oren A."/>
            <person name="Chaudhuri R.R."/>
            <person name="La Ragione R."/>
            <person name="Hildebrand F."/>
            <person name="Pallen M.J."/>
        </authorList>
    </citation>
    <scope>NUCLEOTIDE SEQUENCE</scope>
    <source>
        <strain evidence="10">CHK189-11263</strain>
    </source>
</reference>
<accession>A0A9D2M9K0</accession>
<proteinExistence type="predicted"/>
<dbReference type="GO" id="GO:0005524">
    <property type="term" value="F:ATP binding"/>
    <property type="evidence" value="ECO:0007669"/>
    <property type="project" value="UniProtKB-KW"/>
</dbReference>
<comment type="caution">
    <text evidence="10">The sequence shown here is derived from an EMBL/GenBank/DDBJ whole genome shotgun (WGS) entry which is preliminary data.</text>
</comment>
<keyword evidence="3" id="KW-0808">Transferase</keyword>
<dbReference type="InterPro" id="IPR005467">
    <property type="entry name" value="His_kinase_dom"/>
</dbReference>
<dbReference type="Proteomes" id="UP000824208">
    <property type="component" value="Unassembled WGS sequence"/>
</dbReference>
<keyword evidence="5 10" id="KW-0418">Kinase</keyword>
<evidence type="ECO:0000256" key="3">
    <source>
        <dbReference type="ARBA" id="ARBA00022679"/>
    </source>
</evidence>
<feature type="transmembrane region" description="Helical" evidence="8">
    <location>
        <begin position="20"/>
        <end position="42"/>
    </location>
</feature>
<dbReference type="SUPFAM" id="SSF55874">
    <property type="entry name" value="ATPase domain of HSP90 chaperone/DNA topoisomerase II/histidine kinase"/>
    <property type="match status" value="1"/>
</dbReference>
<evidence type="ECO:0000259" key="9">
    <source>
        <dbReference type="PROSITE" id="PS50109"/>
    </source>
</evidence>
<dbReference type="EMBL" id="DWYC01000012">
    <property type="protein sequence ID" value="HJB56120.1"/>
    <property type="molecule type" value="Genomic_DNA"/>
</dbReference>
<feature type="transmembrane region" description="Helical" evidence="8">
    <location>
        <begin position="125"/>
        <end position="143"/>
    </location>
</feature>
<dbReference type="CDD" id="cd00075">
    <property type="entry name" value="HATPase"/>
    <property type="match status" value="1"/>
</dbReference>
<dbReference type="PANTHER" id="PTHR44936:SF10">
    <property type="entry name" value="SENSOR PROTEIN RSTB"/>
    <property type="match status" value="1"/>
</dbReference>
<dbReference type="AlphaFoldDB" id="A0A9D2M9K0"/>
<evidence type="ECO:0000256" key="7">
    <source>
        <dbReference type="ARBA" id="ARBA00023012"/>
    </source>
</evidence>
<dbReference type="GO" id="GO:0000160">
    <property type="term" value="P:phosphorelay signal transduction system"/>
    <property type="evidence" value="ECO:0007669"/>
    <property type="project" value="UniProtKB-KW"/>
</dbReference>
<dbReference type="InterPro" id="IPR036890">
    <property type="entry name" value="HATPase_C_sf"/>
</dbReference>
<feature type="transmembrane region" description="Helical" evidence="8">
    <location>
        <begin position="49"/>
        <end position="71"/>
    </location>
</feature>
<keyword evidence="6" id="KW-0067">ATP-binding</keyword>
<keyword evidence="8" id="KW-0812">Transmembrane</keyword>
<name>A0A9D2M9K0_9FIRM</name>
<dbReference type="SMART" id="SM00387">
    <property type="entry name" value="HATPase_c"/>
    <property type="match status" value="1"/>
</dbReference>
<keyword evidence="4" id="KW-0547">Nucleotide-binding</keyword>
<evidence type="ECO:0000256" key="6">
    <source>
        <dbReference type="ARBA" id="ARBA00022840"/>
    </source>
</evidence>
<dbReference type="PROSITE" id="PS50109">
    <property type="entry name" value="HIS_KIN"/>
    <property type="match status" value="1"/>
</dbReference>
<evidence type="ECO:0000256" key="5">
    <source>
        <dbReference type="ARBA" id="ARBA00022777"/>
    </source>
</evidence>
<feature type="transmembrane region" description="Helical" evidence="8">
    <location>
        <begin position="155"/>
        <end position="181"/>
    </location>
</feature>
<evidence type="ECO:0000256" key="4">
    <source>
        <dbReference type="ARBA" id="ARBA00022741"/>
    </source>
</evidence>
<dbReference type="Pfam" id="PF02518">
    <property type="entry name" value="HATPase_c"/>
    <property type="match status" value="1"/>
</dbReference>
<feature type="transmembrane region" description="Helical" evidence="8">
    <location>
        <begin position="91"/>
        <end position="113"/>
    </location>
</feature>
<dbReference type="InterPro" id="IPR003594">
    <property type="entry name" value="HATPase_dom"/>
</dbReference>
<dbReference type="Gene3D" id="3.30.565.10">
    <property type="entry name" value="Histidine kinase-like ATPase, C-terminal domain"/>
    <property type="match status" value="1"/>
</dbReference>
<feature type="domain" description="Histidine kinase" evidence="9">
    <location>
        <begin position="273"/>
        <end position="478"/>
    </location>
</feature>
<evidence type="ECO:0000313" key="11">
    <source>
        <dbReference type="Proteomes" id="UP000824208"/>
    </source>
</evidence>
<dbReference type="InterPro" id="IPR004358">
    <property type="entry name" value="Sig_transdc_His_kin-like_C"/>
</dbReference>
<evidence type="ECO:0000256" key="8">
    <source>
        <dbReference type="SAM" id="Phobius"/>
    </source>
</evidence>
<keyword evidence="8" id="KW-0472">Membrane</keyword>
<dbReference type="GO" id="GO:0004673">
    <property type="term" value="F:protein histidine kinase activity"/>
    <property type="evidence" value="ECO:0007669"/>
    <property type="project" value="UniProtKB-EC"/>
</dbReference>
<dbReference type="PRINTS" id="PR00344">
    <property type="entry name" value="BCTRLSENSOR"/>
</dbReference>